<sequence length="1054" mass="114375">MAQNKIWDKTIGGDGYESKPSIYPTPDGGYILGSSSSSDKSKDKSESSGVDDFWIVKLKSDGSIAWENTLNVHDWERLVSVLPTPDGGYIAGGYTAARANGDKTAPKKGKNDYWIVKLKADGTFAWDKSFGGPGNDLLRTMQVTTDGGYILGGYSDSGISKDKSDPRKGSWIIKLKADGAKEWDKTLVGGGATAFGLTHDQILQTQDGGYLLGTTSNYGKVGDKTGSSRGSSDYWIVKLNADGTKAWDKTFGGTQSDYLATVIQTQDGGYFLAGNSKSGMGADKSDASRDVGNGSEFFRPIDYWVIKVDVQGNKIWDKTIGGDLYDAVSSAQQTSDGGYLLGGSSTSTISGEKTQRNEGSTDYWVVKLKVDGSKDWDEVVGGNSEDRLWTALQTKDQSYILAGESFSGISADKSEKNLGFSDLWVVKLDNKITNKKEQTITFNQLSDKDLQSQKIFTLGGISTSGLPVSYRVQDGPATVKGNQVTLSGLGTVTIVASQAGNNSYEAAREIKQTFTVINSPVVQLWNKLYGGVATKEIPANEECPTIFGKSAITAMIATPDGGYLLGGTSDSKKGNDKSQDHMGTASPEICYAEEQPIADYWVVKIDTNGKKLWDKTIGTNKRDQLVAMVPTQDGGYLLGGNSGDFSFYEPYSDYYLVKIDANGNMLWDKTISLRQADFMTGLIATPDGGFLISDYDQYRNYDYTLLKIDAQGKQLWKKNYDYTSGWYGDKLTTLATADGGYLVGGTFFSNGDNGNGRDAYNYKVSKLDATGKEIWKKVYGGNGFDALYSLLATPNGGYLLGGYSESGLSGDKSEGSQGGSDYWVIQVDANGNKQWDTSFGGDKNESVTTMVSTPDGGYLLGGQSKSLATGDKSEAIQSYWLVKIDSKGKKIWDKTFGTPMPYGRFQSLLVDSQGNYLLGGESGFSIAGDQEQAPKGLIDYWVIKIKEKSLLKSTSSHLPYLVKENKPKLAPLLAYPNPFQDILTIRFTLPETQTATLRILDGQGKAVATLFQQEAQAQQLYEVEWQASKQEAGMYFLQLQTPTGQSTQKLFLSK</sequence>
<dbReference type="PANTHER" id="PTHR42754:SF1">
    <property type="entry name" value="LIPOPROTEIN"/>
    <property type="match status" value="1"/>
</dbReference>
<evidence type="ECO:0000313" key="4">
    <source>
        <dbReference type="Proteomes" id="UP000515237"/>
    </source>
</evidence>
<evidence type="ECO:0000313" key="3">
    <source>
        <dbReference type="EMBL" id="QNF32132.1"/>
    </source>
</evidence>
<feature type="region of interest" description="Disordered" evidence="1">
    <location>
        <begin position="1"/>
        <end position="47"/>
    </location>
</feature>
<dbReference type="Gene3D" id="2.80.10.50">
    <property type="match status" value="1"/>
</dbReference>
<proteinExistence type="predicted"/>
<evidence type="ECO:0000256" key="1">
    <source>
        <dbReference type="SAM" id="MobiDB-lite"/>
    </source>
</evidence>
<evidence type="ECO:0000259" key="2">
    <source>
        <dbReference type="Pfam" id="PF18962"/>
    </source>
</evidence>
<protein>
    <submittedName>
        <fullName evidence="3">T9SS type A sorting domain-containing protein</fullName>
    </submittedName>
</protein>
<feature type="domain" description="Secretion system C-terminal sorting" evidence="2">
    <location>
        <begin position="975"/>
        <end position="1050"/>
    </location>
</feature>
<name>A0A7G7G4P8_9BACT</name>
<dbReference type="NCBIfam" id="TIGR04183">
    <property type="entry name" value="Por_Secre_tail"/>
    <property type="match status" value="1"/>
</dbReference>
<dbReference type="InterPro" id="IPR011047">
    <property type="entry name" value="Quinoprotein_ADH-like_sf"/>
</dbReference>
<organism evidence="3 4">
    <name type="scientific">Adhaeribacter swui</name>
    <dbReference type="NCBI Taxonomy" id="2086471"/>
    <lineage>
        <taxon>Bacteria</taxon>
        <taxon>Pseudomonadati</taxon>
        <taxon>Bacteroidota</taxon>
        <taxon>Cytophagia</taxon>
        <taxon>Cytophagales</taxon>
        <taxon>Hymenobacteraceae</taxon>
        <taxon>Adhaeribacter</taxon>
    </lineage>
</organism>
<dbReference type="Proteomes" id="UP000515237">
    <property type="component" value="Chromosome"/>
</dbReference>
<dbReference type="RefSeq" id="WP_185272913.1">
    <property type="nucleotide sequence ID" value="NZ_CP055156.1"/>
</dbReference>
<dbReference type="Pfam" id="PF18962">
    <property type="entry name" value="Por_Secre_tail"/>
    <property type="match status" value="1"/>
</dbReference>
<keyword evidence="4" id="KW-1185">Reference proteome</keyword>
<dbReference type="SUPFAM" id="SSF50998">
    <property type="entry name" value="Quinoprotein alcohol dehydrogenase-like"/>
    <property type="match status" value="1"/>
</dbReference>
<dbReference type="AlphaFoldDB" id="A0A7G7G4P8"/>
<dbReference type="InterPro" id="IPR026444">
    <property type="entry name" value="Secre_tail"/>
</dbReference>
<dbReference type="PANTHER" id="PTHR42754">
    <property type="entry name" value="ENDOGLUCANASE"/>
    <property type="match status" value="1"/>
</dbReference>
<dbReference type="KEGG" id="aswu:HUW51_05075"/>
<gene>
    <name evidence="3" type="ORF">HUW51_05075</name>
</gene>
<accession>A0A7G7G4P8</accession>
<reference evidence="3 4" key="1">
    <citation type="journal article" date="2018" name="Int. J. Syst. Evol. Microbiol.">
        <title>Adhaeribacter swui sp. nov., isolated from wet mud.</title>
        <authorList>
            <person name="Kim D.U."/>
            <person name="Kim K.W."/>
            <person name="Kang M.S."/>
            <person name="Kim J.Y."/>
            <person name="Jang J.H."/>
            <person name="Kim M.K."/>
        </authorList>
    </citation>
    <scope>NUCLEOTIDE SEQUENCE [LARGE SCALE GENOMIC DNA]</scope>
    <source>
        <strain evidence="3 4">KCTC 52873</strain>
    </source>
</reference>
<dbReference type="EMBL" id="CP055156">
    <property type="protein sequence ID" value="QNF32132.1"/>
    <property type="molecule type" value="Genomic_DNA"/>
</dbReference>